<feature type="compositionally biased region" description="Polar residues" evidence="14">
    <location>
        <begin position="21"/>
        <end position="33"/>
    </location>
</feature>
<feature type="domain" description="ABC transporter" evidence="15">
    <location>
        <begin position="36"/>
        <end position="472"/>
    </location>
</feature>
<dbReference type="InterPro" id="IPR027417">
    <property type="entry name" value="P-loop_NTPase"/>
</dbReference>
<dbReference type="PROSITE" id="PS50893">
    <property type="entry name" value="ABC_TRANSPORTER_2"/>
    <property type="match status" value="2"/>
</dbReference>
<sequence>MDVAEKSRRDQLAVVPEHNLAQPTAQEHDTAASTSGAGENICVLGARANNLVDVDVEIPKRKLTVVTGVSGSGKSSLVFDTVAAEGQRQFHETLPAFVRGFLPGRGRPDVDLIENLSAVVLVDQRRLGGGSRSTVGTITDIAPMLRMLFSRAGTPSIGQADAFSFNLPAGMCPRCEGIGEVVDIEMDRFLDPQRSLNEGALLAPAFKVGTWNWQIYGNSELFDADKKICDYTDAERELLLHKTVGSVPVDTPYGAINATYEGAAAKFRRLYIQKDSAEMAERTRQMAARFTTSMPCSDCGGSRFGPAARSVRVAGYGIAELSALESKELLTVLLGMELPAVAPVLEALITRVGHLVDIGLGYLTLGRRTDTLSGGESQRIKIVRQLGSTLTDLLYVFDEPSIGLHAHDVGRVTDLLQTLRDNGNTVLVVEHDRDVIVAADHVIDVGPGAGSDGGRVVFAGDVAALTDSETRTGRYLRIEPTLKDRVRTPTGWLPVTDAKIHNLRGFDVDVPTGVLTVVTGVAGSGKSSLIHGVFCAQHPEAVVVDQSAPTANRRSSTATYTGALDPIRQAFAKANGVSPALFSANSAGACETCEGTGVIHTDLGFLDGVTTPCESCEGRRFNKDVLAHRLDGASISDVLAMSIGQAAEFFAKNRKLAPILKSVVDVGLDYLRLGQPLTSLSGGECQRIKLATQLHKRGAVYVLDEPTTGLHMSDAARLLGVLDGLVDDRGATVVVIEHSLEVVAHADWVIDIGPGGGSAGGNLLFGGTPQALLDVPGSLTAQHLRRSLRG</sequence>
<protein>
    <recommendedName>
        <fullName evidence="12">UvrABC system protein A</fullName>
    </recommendedName>
    <alternativeName>
        <fullName evidence="13">Excinuclease ABC subunit A</fullName>
    </alternativeName>
</protein>
<dbReference type="InterPro" id="IPR003439">
    <property type="entry name" value="ABC_transporter-like_ATP-bd"/>
</dbReference>
<evidence type="ECO:0000256" key="6">
    <source>
        <dbReference type="ARBA" id="ARBA00022769"/>
    </source>
</evidence>
<evidence type="ECO:0000256" key="3">
    <source>
        <dbReference type="ARBA" id="ARBA00022737"/>
    </source>
</evidence>
<evidence type="ECO:0000313" key="17">
    <source>
        <dbReference type="Proteomes" id="UP000095210"/>
    </source>
</evidence>
<keyword evidence="17" id="KW-1185">Reference proteome</keyword>
<feature type="region of interest" description="Disordered" evidence="14">
    <location>
        <begin position="1"/>
        <end position="33"/>
    </location>
</feature>
<keyword evidence="6" id="KW-0228">DNA excision</keyword>
<dbReference type="Gene3D" id="1.20.1580.10">
    <property type="entry name" value="ABC transporter ATPase like domain"/>
    <property type="match status" value="2"/>
</dbReference>
<evidence type="ECO:0000259" key="15">
    <source>
        <dbReference type="PROSITE" id="PS50893"/>
    </source>
</evidence>
<evidence type="ECO:0000256" key="11">
    <source>
        <dbReference type="ARBA" id="ARBA00038000"/>
    </source>
</evidence>
<proteinExistence type="inferred from homology"/>
<dbReference type="GO" id="GO:0006281">
    <property type="term" value="P:DNA repair"/>
    <property type="evidence" value="ECO:0007669"/>
    <property type="project" value="UniProtKB-KW"/>
</dbReference>
<keyword evidence="10" id="KW-0234">DNA repair</keyword>
<evidence type="ECO:0000256" key="12">
    <source>
        <dbReference type="ARBA" id="ARBA00039316"/>
    </source>
</evidence>
<dbReference type="PROSITE" id="PS00211">
    <property type="entry name" value="ABC_TRANSPORTER_1"/>
    <property type="match status" value="2"/>
</dbReference>
<dbReference type="Pfam" id="PF00005">
    <property type="entry name" value="ABC_tran"/>
    <property type="match status" value="1"/>
</dbReference>
<feature type="compositionally biased region" description="Basic and acidic residues" evidence="14">
    <location>
        <begin position="1"/>
        <end position="11"/>
    </location>
</feature>
<dbReference type="GO" id="GO:0005737">
    <property type="term" value="C:cytoplasm"/>
    <property type="evidence" value="ECO:0007669"/>
    <property type="project" value="UniProtKB-SubCell"/>
</dbReference>
<organism evidence="16 17">
    <name type="scientific">Actinoalloteichus hymeniacidonis</name>
    <dbReference type="NCBI Taxonomy" id="340345"/>
    <lineage>
        <taxon>Bacteria</taxon>
        <taxon>Bacillati</taxon>
        <taxon>Actinomycetota</taxon>
        <taxon>Actinomycetes</taxon>
        <taxon>Pseudonocardiales</taxon>
        <taxon>Pseudonocardiaceae</taxon>
        <taxon>Actinoalloteichus</taxon>
    </lineage>
</organism>
<dbReference type="RefSeq" id="WP_084643254.1">
    <property type="nucleotide sequence ID" value="NZ_CP014859.1"/>
</dbReference>
<dbReference type="GO" id="GO:0004518">
    <property type="term" value="F:nuclease activity"/>
    <property type="evidence" value="ECO:0007669"/>
    <property type="project" value="UniProtKB-KW"/>
</dbReference>
<gene>
    <name evidence="16" type="ORF">TL08_19355</name>
</gene>
<comment type="similarity">
    <text evidence="11">Belongs to the ABC transporter superfamily. UvrA family.</text>
</comment>
<keyword evidence="9" id="KW-0238">DNA-binding</keyword>
<evidence type="ECO:0000313" key="16">
    <source>
        <dbReference type="EMBL" id="AOS64662.1"/>
    </source>
</evidence>
<dbReference type="Gene3D" id="1.10.8.280">
    <property type="entry name" value="ABC transporter ATPase domain-like"/>
    <property type="match status" value="1"/>
</dbReference>
<dbReference type="EMBL" id="CP014859">
    <property type="protein sequence ID" value="AOS64662.1"/>
    <property type="molecule type" value="Genomic_DNA"/>
</dbReference>
<comment type="subcellular location">
    <subcellularLocation>
        <location evidence="1">Cytoplasm</location>
    </subcellularLocation>
</comment>
<evidence type="ECO:0000256" key="7">
    <source>
        <dbReference type="ARBA" id="ARBA00022840"/>
    </source>
</evidence>
<dbReference type="CDD" id="cd03270">
    <property type="entry name" value="ABC_UvrA_I"/>
    <property type="match status" value="1"/>
</dbReference>
<keyword evidence="7" id="KW-0067">ATP-binding</keyword>
<dbReference type="Gene3D" id="3.40.50.300">
    <property type="entry name" value="P-loop containing nucleotide triphosphate hydrolases"/>
    <property type="match status" value="2"/>
</dbReference>
<name>A0AAC9HS55_9PSEU</name>
<dbReference type="AlphaFoldDB" id="A0AAC9HS55"/>
<dbReference type="GO" id="GO:0003677">
    <property type="term" value="F:DNA binding"/>
    <property type="evidence" value="ECO:0007669"/>
    <property type="project" value="UniProtKB-KW"/>
</dbReference>
<evidence type="ECO:0000256" key="4">
    <source>
        <dbReference type="ARBA" id="ARBA00022741"/>
    </source>
</evidence>
<dbReference type="KEGG" id="ahm:TL08_19355"/>
<feature type="domain" description="ABC transporter" evidence="15">
    <location>
        <begin position="476"/>
        <end position="779"/>
    </location>
</feature>
<dbReference type="GO" id="GO:0005524">
    <property type="term" value="F:ATP binding"/>
    <property type="evidence" value="ECO:0007669"/>
    <property type="project" value="UniProtKB-KW"/>
</dbReference>
<dbReference type="PANTHER" id="PTHR43152:SF2">
    <property type="entry name" value="DRUG RESISTANCE ABC TRANSPORTER"/>
    <property type="match status" value="1"/>
</dbReference>
<dbReference type="InterPro" id="IPR017871">
    <property type="entry name" value="ABC_transporter-like_CS"/>
</dbReference>
<dbReference type="Proteomes" id="UP000095210">
    <property type="component" value="Chromosome"/>
</dbReference>
<evidence type="ECO:0000256" key="10">
    <source>
        <dbReference type="ARBA" id="ARBA00023204"/>
    </source>
</evidence>
<reference evidence="17" key="1">
    <citation type="submission" date="2016-03" db="EMBL/GenBank/DDBJ databases">
        <title>Complete genome sequence of the type strain Actinoalloteichus hymeniacidonis DSM 45092.</title>
        <authorList>
            <person name="Schaffert L."/>
            <person name="Albersmeier A."/>
            <person name="Winkler A."/>
            <person name="Kalinowski J."/>
            <person name="Zotchev S."/>
            <person name="Ruckert C."/>
        </authorList>
    </citation>
    <scope>NUCLEOTIDE SEQUENCE [LARGE SCALE GENOMIC DNA]</scope>
    <source>
        <strain evidence="17">HPA177(T) (DSM 45092(T))</strain>
    </source>
</reference>
<evidence type="ECO:0000256" key="1">
    <source>
        <dbReference type="ARBA" id="ARBA00004496"/>
    </source>
</evidence>
<keyword evidence="4" id="KW-0547">Nucleotide-binding</keyword>
<dbReference type="PANTHER" id="PTHR43152">
    <property type="entry name" value="UVRABC SYSTEM PROTEIN A"/>
    <property type="match status" value="1"/>
</dbReference>
<keyword evidence="2" id="KW-0963">Cytoplasm</keyword>
<accession>A0AAC9HS55</accession>
<evidence type="ECO:0000256" key="9">
    <source>
        <dbReference type="ARBA" id="ARBA00023125"/>
    </source>
</evidence>
<evidence type="ECO:0000256" key="13">
    <source>
        <dbReference type="ARBA" id="ARBA00042156"/>
    </source>
</evidence>
<dbReference type="SUPFAM" id="SSF52540">
    <property type="entry name" value="P-loop containing nucleoside triphosphate hydrolases"/>
    <property type="match status" value="2"/>
</dbReference>
<evidence type="ECO:0000256" key="5">
    <source>
        <dbReference type="ARBA" id="ARBA00022763"/>
    </source>
</evidence>
<keyword evidence="8" id="KW-0267">Excision nuclease</keyword>
<keyword evidence="3" id="KW-0677">Repeat</keyword>
<dbReference type="GO" id="GO:0016887">
    <property type="term" value="F:ATP hydrolysis activity"/>
    <property type="evidence" value="ECO:0007669"/>
    <property type="project" value="InterPro"/>
</dbReference>
<evidence type="ECO:0000256" key="8">
    <source>
        <dbReference type="ARBA" id="ARBA00022881"/>
    </source>
</evidence>
<evidence type="ECO:0000256" key="2">
    <source>
        <dbReference type="ARBA" id="ARBA00022490"/>
    </source>
</evidence>
<evidence type="ECO:0000256" key="14">
    <source>
        <dbReference type="SAM" id="MobiDB-lite"/>
    </source>
</evidence>
<keyword evidence="5" id="KW-0227">DNA damage</keyword>